<comment type="caution">
    <text evidence="3">The sequence shown here is derived from an EMBL/GenBank/DDBJ whole genome shotgun (WGS) entry which is preliminary data.</text>
</comment>
<dbReference type="AlphaFoldDB" id="A0A1V9EL17"/>
<dbReference type="PANTHER" id="PTHR44520">
    <property type="entry name" value="RESPONSE REGULATOR RCP1-RELATED"/>
    <property type="match status" value="1"/>
</dbReference>
<dbReference type="SUPFAM" id="SSF52172">
    <property type="entry name" value="CheY-like"/>
    <property type="match status" value="1"/>
</dbReference>
<organism evidence="3 4">
    <name type="scientific">Niastella yeongjuensis</name>
    <dbReference type="NCBI Taxonomy" id="354355"/>
    <lineage>
        <taxon>Bacteria</taxon>
        <taxon>Pseudomonadati</taxon>
        <taxon>Bacteroidota</taxon>
        <taxon>Chitinophagia</taxon>
        <taxon>Chitinophagales</taxon>
        <taxon>Chitinophagaceae</taxon>
        <taxon>Niastella</taxon>
    </lineage>
</organism>
<protein>
    <recommendedName>
        <fullName evidence="2">Response regulatory domain-containing protein</fullName>
    </recommendedName>
</protein>
<gene>
    <name evidence="3" type="ORF">A4H97_04765</name>
</gene>
<sequence length="136" mass="15048">MIGESVAILYIDDDQDDLMIFGDAIGNLYPGIIVLTAESGEAGIALINDMEQSAQPLPSLVVLDMNMPKMDGRQTLQVIKSKWEDLPVVIFTTSSNREDVEFCKGFGTECITKPMNYKNLNHTMQLLVSHSKLPIT</sequence>
<evidence type="ECO:0000259" key="2">
    <source>
        <dbReference type="PROSITE" id="PS50110"/>
    </source>
</evidence>
<dbReference type="InterPro" id="IPR011006">
    <property type="entry name" value="CheY-like_superfamily"/>
</dbReference>
<feature type="domain" description="Response regulatory" evidence="2">
    <location>
        <begin position="7"/>
        <end position="128"/>
    </location>
</feature>
<dbReference type="InterPro" id="IPR052893">
    <property type="entry name" value="TCS_response_regulator"/>
</dbReference>
<dbReference type="SMART" id="SM00448">
    <property type="entry name" value="REC"/>
    <property type="match status" value="1"/>
</dbReference>
<dbReference type="Gene3D" id="3.40.50.2300">
    <property type="match status" value="1"/>
</dbReference>
<name>A0A1V9EL17_9BACT</name>
<reference evidence="4" key="1">
    <citation type="submission" date="2016-04" db="EMBL/GenBank/DDBJ databases">
        <authorList>
            <person name="Chen L."/>
            <person name="Zhuang W."/>
            <person name="Wang G."/>
        </authorList>
    </citation>
    <scope>NUCLEOTIDE SEQUENCE [LARGE SCALE GENOMIC DNA]</scope>
    <source>
        <strain evidence="4">17621</strain>
    </source>
</reference>
<evidence type="ECO:0000313" key="3">
    <source>
        <dbReference type="EMBL" id="OQP46838.1"/>
    </source>
</evidence>
<dbReference type="EMBL" id="LVXG01000023">
    <property type="protein sequence ID" value="OQP46838.1"/>
    <property type="molecule type" value="Genomic_DNA"/>
</dbReference>
<evidence type="ECO:0000313" key="4">
    <source>
        <dbReference type="Proteomes" id="UP000192610"/>
    </source>
</evidence>
<dbReference type="OrthoDB" id="678092at2"/>
<proteinExistence type="predicted"/>
<accession>A0A1V9EL17</accession>
<dbReference type="RefSeq" id="WP_081200845.1">
    <property type="nucleotide sequence ID" value="NZ_FOCZ01000002.1"/>
</dbReference>
<feature type="modified residue" description="4-aspartylphosphate" evidence="1">
    <location>
        <position position="64"/>
    </location>
</feature>
<dbReference type="InterPro" id="IPR001789">
    <property type="entry name" value="Sig_transdc_resp-reg_receiver"/>
</dbReference>
<dbReference type="Pfam" id="PF00072">
    <property type="entry name" value="Response_reg"/>
    <property type="match status" value="1"/>
</dbReference>
<dbReference type="Proteomes" id="UP000192610">
    <property type="component" value="Unassembled WGS sequence"/>
</dbReference>
<dbReference type="STRING" id="354355.SAMN05660816_00976"/>
<keyword evidence="1" id="KW-0597">Phosphoprotein</keyword>
<keyword evidence="4" id="KW-1185">Reference proteome</keyword>
<dbReference type="GO" id="GO:0000160">
    <property type="term" value="P:phosphorelay signal transduction system"/>
    <property type="evidence" value="ECO:0007669"/>
    <property type="project" value="InterPro"/>
</dbReference>
<evidence type="ECO:0000256" key="1">
    <source>
        <dbReference type="PROSITE-ProRule" id="PRU00169"/>
    </source>
</evidence>
<dbReference type="PANTHER" id="PTHR44520:SF2">
    <property type="entry name" value="RESPONSE REGULATOR RCP1"/>
    <property type="match status" value="1"/>
</dbReference>
<dbReference type="PROSITE" id="PS50110">
    <property type="entry name" value="RESPONSE_REGULATORY"/>
    <property type="match status" value="1"/>
</dbReference>